<evidence type="ECO:0000256" key="1">
    <source>
        <dbReference type="SAM" id="Phobius"/>
    </source>
</evidence>
<organism evidence="2 3">
    <name type="scientific">Myxacorys almedinensis A</name>
    <dbReference type="NCBI Taxonomy" id="2690445"/>
    <lineage>
        <taxon>Bacteria</taxon>
        <taxon>Bacillati</taxon>
        <taxon>Cyanobacteriota</taxon>
        <taxon>Cyanophyceae</taxon>
        <taxon>Leptolyngbyales</taxon>
        <taxon>Leptolyngbyaceae</taxon>
        <taxon>Myxacorys</taxon>
        <taxon>Myxacorys almedinensis</taxon>
    </lineage>
</organism>
<feature type="transmembrane region" description="Helical" evidence="1">
    <location>
        <begin position="223"/>
        <end position="245"/>
    </location>
</feature>
<keyword evidence="1" id="KW-0472">Membrane</keyword>
<feature type="transmembrane region" description="Helical" evidence="1">
    <location>
        <begin position="157"/>
        <end position="179"/>
    </location>
</feature>
<keyword evidence="3" id="KW-1185">Reference proteome</keyword>
<feature type="transmembrane region" description="Helical" evidence="1">
    <location>
        <begin position="37"/>
        <end position="55"/>
    </location>
</feature>
<feature type="transmembrane region" description="Helical" evidence="1">
    <location>
        <begin position="61"/>
        <end position="85"/>
    </location>
</feature>
<sequence>MIRDVRNRFKNFRRRRATRAELQQIVSDLLAESCIDVSYLVLIVGSCAIATFGLLSNSAAVIIGAMIVAPLMLPIRGLALGALVGRVALFREGAISVLIGTLLSVAISYSLGLLVGLPSYGSEVWARSEPNLLDLGIAVAAGGISGYAKIKPKIAGSLAGTAIAVALMPPICVVGLGLAQLNGSLSLGAGLLYLTNLLGITLSCMLTFLIAGYIPVRRARKALTWTAVLTLLLLIPLGISFARLVRQAQLRISIEQALLNRTVTFQQLELLRSEVNWLSNPPEVYLNVRAKEVVTPRQVELLEEFISREMEQPFTLVFQVGQVEEVRRVVPSIPPR</sequence>
<proteinExistence type="predicted"/>
<accession>A0A8J7YZV6</accession>
<protein>
    <submittedName>
        <fullName evidence="2">DUF389 domain-containing protein</fullName>
    </submittedName>
</protein>
<dbReference type="PANTHER" id="PTHR20992:SF9">
    <property type="entry name" value="AT15442P-RELATED"/>
    <property type="match status" value="1"/>
</dbReference>
<keyword evidence="1" id="KW-0812">Transmembrane</keyword>
<evidence type="ECO:0000313" key="2">
    <source>
        <dbReference type="EMBL" id="NDJ16435.1"/>
    </source>
</evidence>
<dbReference type="Proteomes" id="UP000646053">
    <property type="component" value="Unassembled WGS sequence"/>
</dbReference>
<dbReference type="AlphaFoldDB" id="A0A8J7YZV6"/>
<keyword evidence="1" id="KW-1133">Transmembrane helix</keyword>
<feature type="transmembrane region" description="Helical" evidence="1">
    <location>
        <begin position="191"/>
        <end position="216"/>
    </location>
</feature>
<reference evidence="2" key="1">
    <citation type="submission" date="2019-12" db="EMBL/GenBank/DDBJ databases">
        <title>High-Quality draft genome sequences of three cyanobacteria isolated from the limestone walls of the Old Cathedral of Coimbra.</title>
        <authorList>
            <person name="Tiago I."/>
            <person name="Soares F."/>
            <person name="Portugal A."/>
        </authorList>
    </citation>
    <scope>NUCLEOTIDE SEQUENCE</scope>
    <source>
        <strain evidence="2">A</strain>
    </source>
</reference>
<comment type="caution">
    <text evidence="2">The sequence shown here is derived from an EMBL/GenBank/DDBJ whole genome shotgun (WGS) entry which is preliminary data.</text>
</comment>
<dbReference type="Pfam" id="PF04087">
    <property type="entry name" value="DUF389"/>
    <property type="match status" value="1"/>
</dbReference>
<gene>
    <name evidence="2" type="ORF">GS601_03865</name>
</gene>
<evidence type="ECO:0000313" key="3">
    <source>
        <dbReference type="Proteomes" id="UP000646053"/>
    </source>
</evidence>
<feature type="transmembrane region" description="Helical" evidence="1">
    <location>
        <begin position="132"/>
        <end position="150"/>
    </location>
</feature>
<name>A0A8J7YZV6_9CYAN</name>
<dbReference type="PANTHER" id="PTHR20992">
    <property type="entry name" value="AT15442P-RELATED"/>
    <property type="match status" value="1"/>
</dbReference>
<dbReference type="InterPro" id="IPR005240">
    <property type="entry name" value="DUF389"/>
</dbReference>
<feature type="transmembrane region" description="Helical" evidence="1">
    <location>
        <begin position="97"/>
        <end position="120"/>
    </location>
</feature>
<dbReference type="EMBL" id="WVIE01000003">
    <property type="protein sequence ID" value="NDJ16435.1"/>
    <property type="molecule type" value="Genomic_DNA"/>
</dbReference>